<keyword evidence="6 8" id="KW-0472">Membrane</keyword>
<feature type="domain" description="Peptidase S54 rhomboid" evidence="9">
    <location>
        <begin position="73"/>
        <end position="220"/>
    </location>
</feature>
<evidence type="ECO:0000313" key="10">
    <source>
        <dbReference type="EMBL" id="VIP03473.1"/>
    </source>
</evidence>
<evidence type="ECO:0000256" key="6">
    <source>
        <dbReference type="ARBA" id="ARBA00023136"/>
    </source>
</evidence>
<evidence type="ECO:0000256" key="8">
    <source>
        <dbReference type="SAM" id="Phobius"/>
    </source>
</evidence>
<dbReference type="PANTHER" id="PTHR43731">
    <property type="entry name" value="RHOMBOID PROTEASE"/>
    <property type="match status" value="1"/>
</dbReference>
<comment type="subcellular location">
    <subcellularLocation>
        <location evidence="1">Membrane</location>
        <topology evidence="1">Multi-pass membrane protein</topology>
    </subcellularLocation>
</comment>
<feature type="transmembrane region" description="Helical" evidence="8">
    <location>
        <begin position="145"/>
        <end position="163"/>
    </location>
</feature>
<comment type="similarity">
    <text evidence="2">Belongs to the peptidase S54 family.</text>
</comment>
<feature type="transmembrane region" description="Helical" evidence="8">
    <location>
        <begin position="170"/>
        <end position="191"/>
    </location>
</feature>
<evidence type="ECO:0000256" key="2">
    <source>
        <dbReference type="ARBA" id="ARBA00009045"/>
    </source>
</evidence>
<evidence type="ECO:0000256" key="5">
    <source>
        <dbReference type="ARBA" id="ARBA00022989"/>
    </source>
</evidence>
<protein>
    <recommendedName>
        <fullName evidence="9">Peptidase S54 rhomboid domain-containing protein</fullName>
    </recommendedName>
</protein>
<evidence type="ECO:0000313" key="11">
    <source>
        <dbReference type="Proteomes" id="UP000464378"/>
    </source>
</evidence>
<dbReference type="SUPFAM" id="SSF144091">
    <property type="entry name" value="Rhomboid-like"/>
    <property type="match status" value="1"/>
</dbReference>
<name>A0A6C2YQU8_9BACT</name>
<organism evidence="10">
    <name type="scientific">Tuwongella immobilis</name>
    <dbReference type="NCBI Taxonomy" id="692036"/>
    <lineage>
        <taxon>Bacteria</taxon>
        <taxon>Pseudomonadati</taxon>
        <taxon>Planctomycetota</taxon>
        <taxon>Planctomycetia</taxon>
        <taxon>Gemmatales</taxon>
        <taxon>Gemmataceae</taxon>
        <taxon>Tuwongella</taxon>
    </lineage>
</organism>
<feature type="transmembrane region" description="Helical" evidence="8">
    <location>
        <begin position="117"/>
        <end position="139"/>
    </location>
</feature>
<dbReference type="KEGG" id="tim:GMBLW1_04870"/>
<dbReference type="Gene3D" id="1.20.1540.10">
    <property type="entry name" value="Rhomboid-like"/>
    <property type="match status" value="1"/>
</dbReference>
<feature type="compositionally biased region" description="Pro residues" evidence="7">
    <location>
        <begin position="253"/>
        <end position="265"/>
    </location>
</feature>
<evidence type="ECO:0000256" key="3">
    <source>
        <dbReference type="ARBA" id="ARBA00022692"/>
    </source>
</evidence>
<feature type="transmembrane region" description="Helical" evidence="8">
    <location>
        <begin position="26"/>
        <end position="44"/>
    </location>
</feature>
<evidence type="ECO:0000259" key="9">
    <source>
        <dbReference type="Pfam" id="PF01694"/>
    </source>
</evidence>
<sequence length="312" mass="35680">MGIYDREYYRSDSGDRANWDGSHRGGRALIIITVVSFLAQILTLERPEGMQLVMQGWFTELFWMNPERVVDSFQIWRMVSYAFLHDITSIMHIVMNMLILWWCGFRLEDRFGTREFVALYLVAAFVGAVGQLVSAALGFSAWETPVIGASGATYALLVIYAYLNPSQIVYVFFVLPMPIWVLVTLFLALDISGALGMRSGNTAYWVHIAGAVFGFAYIHYRLMLTNWLPNRNRRRVAREAPAPRLKIYQDPQPNLPSEPKSPPAAHPEVEDNLTELMDQVLEKVAREGQASLTPEERDILFRASERLKKRRK</sequence>
<evidence type="ECO:0000256" key="1">
    <source>
        <dbReference type="ARBA" id="ARBA00004141"/>
    </source>
</evidence>
<dbReference type="InterPro" id="IPR022764">
    <property type="entry name" value="Peptidase_S54_rhomboid_dom"/>
</dbReference>
<keyword evidence="11" id="KW-1185">Reference proteome</keyword>
<feature type="region of interest" description="Disordered" evidence="7">
    <location>
        <begin position="247"/>
        <end position="272"/>
    </location>
</feature>
<accession>A0A6C2YQU8</accession>
<keyword evidence="4" id="KW-0378">Hydrolase</keyword>
<dbReference type="RefSeq" id="WP_162658561.1">
    <property type="nucleotide sequence ID" value="NZ_LR593887.1"/>
</dbReference>
<feature type="transmembrane region" description="Helical" evidence="8">
    <location>
        <begin position="203"/>
        <end position="224"/>
    </location>
</feature>
<feature type="transmembrane region" description="Helical" evidence="8">
    <location>
        <begin position="87"/>
        <end position="105"/>
    </location>
</feature>
<keyword evidence="3 8" id="KW-0812">Transmembrane</keyword>
<dbReference type="AlphaFoldDB" id="A0A6C2YQU8"/>
<dbReference type="GO" id="GO:0016020">
    <property type="term" value="C:membrane"/>
    <property type="evidence" value="ECO:0007669"/>
    <property type="project" value="UniProtKB-SubCell"/>
</dbReference>
<dbReference type="PANTHER" id="PTHR43731:SF14">
    <property type="entry name" value="PRESENILIN-ASSOCIATED RHOMBOID-LIKE PROTEIN, MITOCHONDRIAL"/>
    <property type="match status" value="1"/>
</dbReference>
<keyword evidence="5 8" id="KW-1133">Transmembrane helix</keyword>
<dbReference type="InterPro" id="IPR050925">
    <property type="entry name" value="Rhomboid_protease_S54"/>
</dbReference>
<dbReference type="EMBL" id="LR586016">
    <property type="protein sequence ID" value="VIP03473.1"/>
    <property type="molecule type" value="Genomic_DNA"/>
</dbReference>
<evidence type="ECO:0000256" key="7">
    <source>
        <dbReference type="SAM" id="MobiDB-lite"/>
    </source>
</evidence>
<dbReference type="GO" id="GO:0004252">
    <property type="term" value="F:serine-type endopeptidase activity"/>
    <property type="evidence" value="ECO:0007669"/>
    <property type="project" value="InterPro"/>
</dbReference>
<dbReference type="EMBL" id="LR593887">
    <property type="protein sequence ID" value="VTS04318.1"/>
    <property type="molecule type" value="Genomic_DNA"/>
</dbReference>
<dbReference type="Pfam" id="PF01694">
    <property type="entry name" value="Rhomboid"/>
    <property type="match status" value="1"/>
</dbReference>
<reference evidence="10" key="1">
    <citation type="submission" date="2019-04" db="EMBL/GenBank/DDBJ databases">
        <authorList>
            <consortium name="Science for Life Laboratories"/>
        </authorList>
    </citation>
    <scope>NUCLEOTIDE SEQUENCE</scope>
    <source>
        <strain evidence="10">MBLW1</strain>
    </source>
</reference>
<dbReference type="Proteomes" id="UP000464378">
    <property type="component" value="Chromosome"/>
</dbReference>
<dbReference type="InterPro" id="IPR035952">
    <property type="entry name" value="Rhomboid-like_sf"/>
</dbReference>
<proteinExistence type="inferred from homology"/>
<gene>
    <name evidence="10" type="ORF">GMBLW1_04870</name>
</gene>
<dbReference type="InParanoid" id="A0A6C2YQU8"/>
<evidence type="ECO:0000256" key="4">
    <source>
        <dbReference type="ARBA" id="ARBA00022801"/>
    </source>
</evidence>